<organism evidence="1 2">
    <name type="scientific">Serratia symbiotica</name>
    <dbReference type="NCBI Taxonomy" id="138074"/>
    <lineage>
        <taxon>Bacteria</taxon>
        <taxon>Pseudomonadati</taxon>
        <taxon>Pseudomonadota</taxon>
        <taxon>Gammaproteobacteria</taxon>
        <taxon>Enterobacterales</taxon>
        <taxon>Yersiniaceae</taxon>
        <taxon>Serratia</taxon>
    </lineage>
</organism>
<protein>
    <submittedName>
        <fullName evidence="1">Transcriptional regulator GutM</fullName>
    </submittedName>
</protein>
<dbReference type="EMBL" id="CP050855">
    <property type="protein sequence ID" value="QLH62215.1"/>
    <property type="molecule type" value="Genomic_DNA"/>
</dbReference>
<reference evidence="1 2" key="1">
    <citation type="journal article" date="2014" name="Genome Announc.">
        <title>Whole-Genome Sequence of Serratia symbiotica Strain CWBI-2.3T, a Free-Living Symbiont of the Black Bean Aphid Aphis fabae.</title>
        <authorList>
            <person name="Foray V."/>
            <person name="Grigorescu A.S."/>
            <person name="Sabri A."/>
            <person name="Haubruge E."/>
            <person name="Lognay G."/>
            <person name="Francis F."/>
            <person name="Fauconnier M.L."/>
            <person name="Hance T."/>
            <person name="Thonart P."/>
        </authorList>
    </citation>
    <scope>NUCLEOTIDE SEQUENCE [LARGE SCALE GENOMIC DNA]</scope>
    <source>
        <strain evidence="1">CWBI-2.3</strain>
    </source>
</reference>
<dbReference type="Pfam" id="PF06923">
    <property type="entry name" value="GutM"/>
    <property type="match status" value="1"/>
</dbReference>
<dbReference type="AlphaFoldDB" id="A0A7D5SQX1"/>
<proteinExistence type="predicted"/>
<dbReference type="RefSeq" id="WP_082026815.1">
    <property type="nucleotide sequence ID" value="NZ_CP050855.1"/>
</dbReference>
<dbReference type="NCBIfam" id="NF007592">
    <property type="entry name" value="PRK10234.1"/>
    <property type="match status" value="1"/>
</dbReference>
<dbReference type="GeneID" id="93735608"/>
<name>A0A7D5SQX1_9GAMM</name>
<accession>A0A7D5SQX1</accession>
<evidence type="ECO:0000313" key="2">
    <source>
        <dbReference type="Proteomes" id="UP000042738"/>
    </source>
</evidence>
<evidence type="ECO:0000313" key="1">
    <source>
        <dbReference type="EMBL" id="QLH62215.1"/>
    </source>
</evidence>
<dbReference type="Proteomes" id="UP000042738">
    <property type="component" value="Chromosome"/>
</dbReference>
<sequence length="120" mass="13438">MSSVTLLICIAVVAWLGQILLGWWQIRRFNQALNRLICQGRVGIGRSTGCFRSRVIMALSFDEDGHVCDGFMLRGLTVFARPVRLTQVIGLHKNSLEPKVIFPHQHACQTALNLAIQPQL</sequence>
<dbReference type="InterPro" id="IPR009693">
    <property type="entry name" value="Glucitol_operon_activator"/>
</dbReference>
<gene>
    <name evidence="1" type="primary">gutM</name>
    <name evidence="1" type="ORF">SYMBAF_03620</name>
</gene>